<dbReference type="EMBL" id="CAJVPJ010001369">
    <property type="protein sequence ID" value="CAG8588375.1"/>
    <property type="molecule type" value="Genomic_DNA"/>
</dbReference>
<accession>A0A9N9C564</accession>
<dbReference type="GO" id="GO:0005811">
    <property type="term" value="C:lipid droplet"/>
    <property type="evidence" value="ECO:0007669"/>
    <property type="project" value="UniProtKB-SubCell"/>
</dbReference>
<comment type="similarity">
    <text evidence="2">Belongs to the AB hydrolase superfamily. LDAH family.</text>
</comment>
<evidence type="ECO:0000256" key="3">
    <source>
        <dbReference type="ARBA" id="ARBA00022677"/>
    </source>
</evidence>
<gene>
    <name evidence="5" type="ORF">POCULU_LOCUS6844</name>
</gene>
<proteinExistence type="inferred from homology"/>
<evidence type="ECO:0000256" key="4">
    <source>
        <dbReference type="ARBA" id="ARBA00022801"/>
    </source>
</evidence>
<dbReference type="PANTHER" id="PTHR13390">
    <property type="entry name" value="LIPASE"/>
    <property type="match status" value="1"/>
</dbReference>
<dbReference type="GO" id="GO:0016298">
    <property type="term" value="F:lipase activity"/>
    <property type="evidence" value="ECO:0007669"/>
    <property type="project" value="InterPro"/>
</dbReference>
<name>A0A9N9C564_9GLOM</name>
<keyword evidence="3" id="KW-0551">Lipid droplet</keyword>
<dbReference type="OrthoDB" id="448051at2759"/>
<reference evidence="5" key="1">
    <citation type="submission" date="2021-06" db="EMBL/GenBank/DDBJ databases">
        <authorList>
            <person name="Kallberg Y."/>
            <person name="Tangrot J."/>
            <person name="Rosling A."/>
        </authorList>
    </citation>
    <scope>NUCLEOTIDE SEQUENCE</scope>
    <source>
        <strain evidence="5">IA702</strain>
    </source>
</reference>
<evidence type="ECO:0000313" key="5">
    <source>
        <dbReference type="EMBL" id="CAG8588375.1"/>
    </source>
</evidence>
<comment type="caution">
    <text evidence="5">The sequence shown here is derived from an EMBL/GenBank/DDBJ whole genome shotgun (WGS) entry which is preliminary data.</text>
</comment>
<dbReference type="InterPro" id="IPR019363">
    <property type="entry name" value="LDAH"/>
</dbReference>
<dbReference type="Pfam" id="PF10230">
    <property type="entry name" value="LIDHydrolase"/>
    <property type="match status" value="1"/>
</dbReference>
<dbReference type="Proteomes" id="UP000789572">
    <property type="component" value="Unassembled WGS sequence"/>
</dbReference>
<dbReference type="GO" id="GO:0019915">
    <property type="term" value="P:lipid storage"/>
    <property type="evidence" value="ECO:0007669"/>
    <property type="project" value="InterPro"/>
</dbReference>
<dbReference type="AlphaFoldDB" id="A0A9N9C564"/>
<dbReference type="Gene3D" id="3.40.50.1820">
    <property type="entry name" value="alpha/beta hydrolase"/>
    <property type="match status" value="1"/>
</dbReference>
<evidence type="ECO:0000256" key="1">
    <source>
        <dbReference type="ARBA" id="ARBA00004502"/>
    </source>
</evidence>
<keyword evidence="4" id="KW-0378">Hydrolase</keyword>
<keyword evidence="6" id="KW-1185">Reference proteome</keyword>
<comment type="subcellular location">
    <subcellularLocation>
        <location evidence="1">Lipid droplet</location>
    </subcellularLocation>
</comment>
<protein>
    <submittedName>
        <fullName evidence="5">11072_t:CDS:1</fullName>
    </submittedName>
</protein>
<dbReference type="InterPro" id="IPR029058">
    <property type="entry name" value="AB_hydrolase_fold"/>
</dbReference>
<evidence type="ECO:0000313" key="6">
    <source>
        <dbReference type="Proteomes" id="UP000789572"/>
    </source>
</evidence>
<dbReference type="SUPFAM" id="SSF53474">
    <property type="entry name" value="alpha/beta-Hydrolases"/>
    <property type="match status" value="1"/>
</dbReference>
<evidence type="ECO:0000256" key="2">
    <source>
        <dbReference type="ARBA" id="ARBA00008300"/>
    </source>
</evidence>
<sequence>MPISSLFERPLRTTWNATGNLTETLWWPSVREKMNDPKGTLVLFVIPGNPGVIEYYKEFCDTIFREREGNIEIVGVSHLGHSHGDHNQGDGRLYSLQDQINHKIAIFDELKRKFTSEHSHSVAPRFVLCGHSIGAFIATQLLRSRPDHGIIQVYALFPTLQHIHKTPNGRLLSPLFHPTNTTLASSLIASLRFILAPHIFTLLVKLCTSQSVAYAKITTQKLLHGQVVKNTLHMAMTEMQQVQELDEEVIKENLEKFVFYFGERDDWAPIEHYEILCKKFPNGKVFICQDGCPHAFVLTHSEIMAAKVSKWIEAHEVTT</sequence>
<dbReference type="PANTHER" id="PTHR13390:SF0">
    <property type="entry name" value="LIPID DROPLET-ASSOCIATED HYDROLASE"/>
    <property type="match status" value="1"/>
</dbReference>
<organism evidence="5 6">
    <name type="scientific">Paraglomus occultum</name>
    <dbReference type="NCBI Taxonomy" id="144539"/>
    <lineage>
        <taxon>Eukaryota</taxon>
        <taxon>Fungi</taxon>
        <taxon>Fungi incertae sedis</taxon>
        <taxon>Mucoromycota</taxon>
        <taxon>Glomeromycotina</taxon>
        <taxon>Glomeromycetes</taxon>
        <taxon>Paraglomerales</taxon>
        <taxon>Paraglomeraceae</taxon>
        <taxon>Paraglomus</taxon>
    </lineage>
</organism>